<evidence type="ECO:0000313" key="2">
    <source>
        <dbReference type="EMBL" id="OUC95450.1"/>
    </source>
</evidence>
<evidence type="ECO:0000259" key="1">
    <source>
        <dbReference type="Pfam" id="PF00733"/>
    </source>
</evidence>
<keyword evidence="3" id="KW-1185">Reference proteome</keyword>
<feature type="domain" description="Asparagine synthetase" evidence="1">
    <location>
        <begin position="210"/>
        <end position="593"/>
    </location>
</feature>
<protein>
    <submittedName>
        <fullName evidence="2">Asparagine synthase</fullName>
    </submittedName>
</protein>
<dbReference type="RefSeq" id="WP_086604540.1">
    <property type="nucleotide sequence ID" value="NZ_NGFN01000299.1"/>
</dbReference>
<proteinExistence type="predicted"/>
<dbReference type="GO" id="GO:0004066">
    <property type="term" value="F:asparagine synthase (glutamine-hydrolyzing) activity"/>
    <property type="evidence" value="ECO:0007669"/>
    <property type="project" value="InterPro"/>
</dbReference>
<reference evidence="2 3" key="1">
    <citation type="submission" date="2017-05" db="EMBL/GenBank/DDBJ databases">
        <title>Biotechnological potential of actinobacteria isolated from South African environments.</title>
        <authorList>
            <person name="Le Roes-Hill M."/>
            <person name="Prins A."/>
            <person name="Durrell K.A."/>
        </authorList>
    </citation>
    <scope>NUCLEOTIDE SEQUENCE [LARGE SCALE GENOMIC DNA]</scope>
    <source>
        <strain evidence="2 3">HMC13</strain>
    </source>
</reference>
<gene>
    <name evidence="2" type="ORF">CA983_33370</name>
</gene>
<accession>A0A243RKX4</accession>
<dbReference type="InterPro" id="IPR014729">
    <property type="entry name" value="Rossmann-like_a/b/a_fold"/>
</dbReference>
<dbReference type="GO" id="GO:0006529">
    <property type="term" value="P:asparagine biosynthetic process"/>
    <property type="evidence" value="ECO:0007669"/>
    <property type="project" value="InterPro"/>
</dbReference>
<comment type="caution">
    <text evidence="2">The sequence shown here is derived from an EMBL/GenBank/DDBJ whole genome shotgun (WGS) entry which is preliminary data.</text>
</comment>
<dbReference type="Pfam" id="PF00733">
    <property type="entry name" value="Asn_synthase"/>
    <property type="match status" value="1"/>
</dbReference>
<dbReference type="Gene3D" id="3.40.50.620">
    <property type="entry name" value="HUPs"/>
    <property type="match status" value="1"/>
</dbReference>
<organism evidence="2 3">
    <name type="scientific">Streptomyces swartbergensis</name>
    <dbReference type="NCBI Taxonomy" id="487165"/>
    <lineage>
        <taxon>Bacteria</taxon>
        <taxon>Bacillati</taxon>
        <taxon>Actinomycetota</taxon>
        <taxon>Actinomycetes</taxon>
        <taxon>Kitasatosporales</taxon>
        <taxon>Streptomycetaceae</taxon>
        <taxon>Streptomyces</taxon>
    </lineage>
</organism>
<dbReference type="InterPro" id="IPR001962">
    <property type="entry name" value="Asn_synthase"/>
</dbReference>
<dbReference type="EMBL" id="NGFN01000299">
    <property type="protein sequence ID" value="OUC95450.1"/>
    <property type="molecule type" value="Genomic_DNA"/>
</dbReference>
<sequence length="601" mass="64310">MEQNWWVMLPDADGAARLVEPLRDGPVECVAHASGRPWLVGRWRTDQVMLAQAGGVRVAVLGRCGLTAGQLHGRLGRVRDLATVEAAVAGVAGSFHLLASVGGRTRARGTASGACRVFTTVVAGIPVAGDRADLLARLAGAGVDFEALAVRLLDPAVGHPLDERTVWQGVRAVRPDEALVLEPAGGAGRTVRWWRPPQPQTPLPVAAGRVRSALREAVDTCTAGGGTLSCDLSGGLDSTSVCFLAAQGPAHLVTWHWQGEDPRDDDGEWAGRAAAALPRATHLTAPARSVPDWFAGLADLRLATDEPCFWVRDWARLTVLRQQMAAHGSRLHLDGGGGDELFTPAPAYLRDALARRPLQVLGRARRQRLHERARWLPTLRALTDRRRFAHWLHDVAADLPLPPPPEAAGRYGWQPVPRLPSWATPAAVGIVQDVLRQAAAAAPEPLAPHRAIHGVLQQIREGGNSLRQLNQALPGCPQTASPFTDDAVVEAALSVQPLQAATPGRYKPLLTAAMDGLVPDAILQRTTTGIYDADFYAAVRRQRGQILALLDGSLLHQAGLIDASRMRHAVHSQAPLTDLAPMLQTVAIEVWLRSLPTPVAA</sequence>
<dbReference type="SUPFAM" id="SSF52402">
    <property type="entry name" value="Adenine nucleotide alpha hydrolases-like"/>
    <property type="match status" value="1"/>
</dbReference>
<name>A0A243RKX4_9ACTN</name>
<dbReference type="Proteomes" id="UP000195105">
    <property type="component" value="Unassembled WGS sequence"/>
</dbReference>
<dbReference type="AlphaFoldDB" id="A0A243RKX4"/>
<evidence type="ECO:0000313" key="3">
    <source>
        <dbReference type="Proteomes" id="UP000195105"/>
    </source>
</evidence>